<comment type="caution">
    <text evidence="1">The sequence shown here is derived from an EMBL/GenBank/DDBJ whole genome shotgun (WGS) entry which is preliminary data.</text>
</comment>
<protein>
    <submittedName>
        <fullName evidence="1">Molybdopterin synthase sulfur carrier subunit</fullName>
    </submittedName>
</protein>
<dbReference type="Gene3D" id="3.10.20.30">
    <property type="match status" value="1"/>
</dbReference>
<dbReference type="AlphaFoldDB" id="A0A368T6V3"/>
<dbReference type="SUPFAM" id="SSF54285">
    <property type="entry name" value="MoaD/ThiS"/>
    <property type="match status" value="1"/>
</dbReference>
<dbReference type="Proteomes" id="UP000253318">
    <property type="component" value="Unassembled WGS sequence"/>
</dbReference>
<evidence type="ECO:0000313" key="2">
    <source>
        <dbReference type="Proteomes" id="UP000253318"/>
    </source>
</evidence>
<organism evidence="1 2">
    <name type="scientific">Marinitenerispora sediminis</name>
    <dbReference type="NCBI Taxonomy" id="1931232"/>
    <lineage>
        <taxon>Bacteria</taxon>
        <taxon>Bacillati</taxon>
        <taxon>Actinomycetota</taxon>
        <taxon>Actinomycetes</taxon>
        <taxon>Streptosporangiales</taxon>
        <taxon>Nocardiopsidaceae</taxon>
        <taxon>Marinitenerispora</taxon>
    </lineage>
</organism>
<dbReference type="InterPro" id="IPR012675">
    <property type="entry name" value="Beta-grasp_dom_sf"/>
</dbReference>
<dbReference type="EMBL" id="QEIN01000058">
    <property type="protein sequence ID" value="RCV59560.1"/>
    <property type="molecule type" value="Genomic_DNA"/>
</dbReference>
<sequence length="86" mass="9185">MVSGTIRYWAAAKEAAGVAEEPYTAASLAEALDGVRERHRGNERLLAVLRRSSFLVDERPVGRRAHADVPLSEGGSIEVLPPFAGG</sequence>
<dbReference type="InterPro" id="IPR016155">
    <property type="entry name" value="Mopterin_synth/thiamin_S_b"/>
</dbReference>
<name>A0A368T6V3_9ACTN</name>
<dbReference type="InterPro" id="IPR003749">
    <property type="entry name" value="ThiS/MoaD-like"/>
</dbReference>
<evidence type="ECO:0000313" key="1">
    <source>
        <dbReference type="EMBL" id="RCV59560.1"/>
    </source>
</evidence>
<accession>A0A368T6V3</accession>
<dbReference type="OrthoDB" id="4331766at2"/>
<proteinExistence type="predicted"/>
<keyword evidence="2" id="KW-1185">Reference proteome</keyword>
<reference evidence="1 2" key="1">
    <citation type="submission" date="2018-04" db="EMBL/GenBank/DDBJ databases">
        <title>Novel actinobacteria from marine sediment.</title>
        <authorList>
            <person name="Ng Z.Y."/>
            <person name="Tan G.Y.A."/>
        </authorList>
    </citation>
    <scope>NUCLEOTIDE SEQUENCE [LARGE SCALE GENOMIC DNA]</scope>
    <source>
        <strain evidence="1 2">TPS81</strain>
    </source>
</reference>
<dbReference type="Pfam" id="PF02597">
    <property type="entry name" value="ThiS"/>
    <property type="match status" value="1"/>
</dbReference>
<dbReference type="RefSeq" id="WP_114398310.1">
    <property type="nucleotide sequence ID" value="NZ_QEIM01000067.1"/>
</dbReference>
<gene>
    <name evidence="1" type="ORF">DEF24_09215</name>
</gene>